<evidence type="ECO:0008006" key="9">
    <source>
        <dbReference type="Google" id="ProtNLM"/>
    </source>
</evidence>
<feature type="compositionally biased region" description="Acidic residues" evidence="6">
    <location>
        <begin position="198"/>
        <end position="217"/>
    </location>
</feature>
<dbReference type="Pfam" id="PF02724">
    <property type="entry name" value="CDC45"/>
    <property type="match status" value="1"/>
</dbReference>
<gene>
    <name evidence="7" type="ORF">FKW77_009816</name>
</gene>
<proteinExistence type="inferred from homology"/>
<dbReference type="GO" id="GO:0000727">
    <property type="term" value="P:double-strand break repair via break-induced replication"/>
    <property type="evidence" value="ECO:0007669"/>
    <property type="project" value="TreeGrafter"/>
</dbReference>
<evidence type="ECO:0000256" key="1">
    <source>
        <dbReference type="ARBA" id="ARBA00004123"/>
    </source>
</evidence>
<feature type="region of interest" description="Disordered" evidence="6">
    <location>
        <begin position="746"/>
        <end position="833"/>
    </location>
</feature>
<dbReference type="OrthoDB" id="10258882at2759"/>
<dbReference type="GO" id="GO:0003682">
    <property type="term" value="F:chromatin binding"/>
    <property type="evidence" value="ECO:0007669"/>
    <property type="project" value="TreeGrafter"/>
</dbReference>
<dbReference type="GO" id="GO:0003697">
    <property type="term" value="F:single-stranded DNA binding"/>
    <property type="evidence" value="ECO:0007669"/>
    <property type="project" value="TreeGrafter"/>
</dbReference>
<dbReference type="Proteomes" id="UP000316270">
    <property type="component" value="Chromosome 1"/>
</dbReference>
<dbReference type="GO" id="GO:1902977">
    <property type="term" value="P:mitotic DNA replication preinitiation complex assembly"/>
    <property type="evidence" value="ECO:0007669"/>
    <property type="project" value="TreeGrafter"/>
</dbReference>
<dbReference type="PANTHER" id="PTHR10507">
    <property type="entry name" value="CDC45-RELATED PROTEIN"/>
    <property type="match status" value="1"/>
</dbReference>
<organism evidence="7 8">
    <name type="scientific">Venturia effusa</name>
    <dbReference type="NCBI Taxonomy" id="50376"/>
    <lineage>
        <taxon>Eukaryota</taxon>
        <taxon>Fungi</taxon>
        <taxon>Dikarya</taxon>
        <taxon>Ascomycota</taxon>
        <taxon>Pezizomycotina</taxon>
        <taxon>Dothideomycetes</taxon>
        <taxon>Pleosporomycetidae</taxon>
        <taxon>Venturiales</taxon>
        <taxon>Venturiaceae</taxon>
        <taxon>Venturia</taxon>
    </lineage>
</organism>
<dbReference type="STRING" id="50376.A0A517KXF1"/>
<dbReference type="PANTHER" id="PTHR10507:SF0">
    <property type="entry name" value="CELL DIVISION CONTROL PROTEIN 45 HOMOLOG"/>
    <property type="match status" value="1"/>
</dbReference>
<dbReference type="GO" id="GO:0003688">
    <property type="term" value="F:DNA replication origin binding"/>
    <property type="evidence" value="ECO:0007669"/>
    <property type="project" value="TreeGrafter"/>
</dbReference>
<dbReference type="GO" id="GO:0006270">
    <property type="term" value="P:DNA replication initiation"/>
    <property type="evidence" value="ECO:0007669"/>
    <property type="project" value="InterPro"/>
</dbReference>
<feature type="compositionally biased region" description="Acidic residues" evidence="6">
    <location>
        <begin position="791"/>
        <end position="819"/>
    </location>
</feature>
<keyword evidence="4" id="KW-0539">Nucleus</keyword>
<evidence type="ECO:0000256" key="6">
    <source>
        <dbReference type="SAM" id="MobiDB-lite"/>
    </source>
</evidence>
<feature type="compositionally biased region" description="Acidic residues" evidence="6">
    <location>
        <begin position="235"/>
        <end position="246"/>
    </location>
</feature>
<comment type="similarity">
    <text evidence="2">Belongs to the CDC45 family.</text>
</comment>
<feature type="compositionally biased region" description="Basic and acidic residues" evidence="6">
    <location>
        <begin position="278"/>
        <end position="293"/>
    </location>
</feature>
<evidence type="ECO:0000313" key="8">
    <source>
        <dbReference type="Proteomes" id="UP000316270"/>
    </source>
</evidence>
<reference evidence="7 8" key="1">
    <citation type="submission" date="2019-07" db="EMBL/GenBank/DDBJ databases">
        <title>Finished genome of Venturia effusa.</title>
        <authorList>
            <person name="Young C.A."/>
            <person name="Cox M.P."/>
            <person name="Ganley A.R.D."/>
            <person name="David W.J."/>
        </authorList>
    </citation>
    <scope>NUCLEOTIDE SEQUENCE [LARGE SCALE GENOMIC DNA]</scope>
    <source>
        <strain evidence="8">albino</strain>
    </source>
</reference>
<dbReference type="EMBL" id="CP042185">
    <property type="protein sequence ID" value="QDS68061.1"/>
    <property type="molecule type" value="Genomic_DNA"/>
</dbReference>
<comment type="subcellular location">
    <subcellularLocation>
        <location evidence="1">Nucleus</location>
    </subcellularLocation>
</comment>
<evidence type="ECO:0000313" key="7">
    <source>
        <dbReference type="EMBL" id="QDS68061.1"/>
    </source>
</evidence>
<feature type="region of interest" description="Disordered" evidence="6">
    <location>
        <begin position="197"/>
        <end position="311"/>
    </location>
</feature>
<sequence length="881" mass="96731">MYLPRGLISHLYLHLQRTNHALTPPVLILVSLDPDALCACRILTALFKRDYIPHKIQPISGYGDLQKAGEDLVKPMRTTEGGAGGVVVCLGVGGLIDLESMLGLEVDDEGQGGMGDVEIWVIDARRPWNLSNVFGAQSLGSINDEGALVAKVEGVSQGKITSAYRPGKGGIFVFDDGDIEEELGAERDAYAALAEMPDLGEDDGESDGSESEADDEGERIPESGQAPKKRKSLSDEETDSESEAEEGTPRKKRRSNSSSSIDSTLEIGRPARRGLMIDSERREDSEPLLRSDSPDGSIILGSQNAKPPSARQLRRRLVRLRREHNAVIQAYQDLGASYSEPVSSLMYSLASDLGRDDNDLLWHTIVGVSSMELSGRTTNGVGLSPSTSGSSSSWNRDRGEQIRAILRDEVRRLNPTDMKDIERERNIGDSAGIIPTHAKSATDNSIRLSPEPRFLLVRHWSLYDSMLHSPFLSAKLRIWNDAGKKRMHKLLAKMGVSLTQCRQAYTHMDMELKRGLRERLLKFAPVYGLDGLVPTQVRGGGGKEGWGFVRCWGYGACLSAIDVGVIVGAILEVGDMDPKTHAAAEAPFRTYSNGRDSGIGTPVDREDSAISLQSEAETVQEIREEAISKRFWTAYDSLEKIGLLKMHVATAQHLHRAILRTGTSLIEKKQIRHLRAFRMGVVKEGPDVELFTHPGALIKLALWLAEAITEQEGSKGKKGGELVLAGLDESRGIYVVVGLGGGAGVVAQREKQQRRAERRKERERKREARRLKKQKRKLAHRERMEANGEVWDSDDLDESETSDESESDVSSSDEEDDGEEVKGGGKGRGKGRNRFGIAFSEAVHETGARVRQDSFEHSVVEVNKEDLSGFLESLSMKAVVG</sequence>
<keyword evidence="8" id="KW-1185">Reference proteome</keyword>
<feature type="compositionally biased region" description="Basic residues" evidence="6">
    <location>
        <begin position="767"/>
        <end position="780"/>
    </location>
</feature>
<dbReference type="InterPro" id="IPR003874">
    <property type="entry name" value="CDC45"/>
</dbReference>
<evidence type="ECO:0000256" key="3">
    <source>
        <dbReference type="ARBA" id="ARBA00022705"/>
    </source>
</evidence>
<keyword evidence="3" id="KW-0235">DNA replication</keyword>
<name>A0A517KXF1_9PEZI</name>
<accession>A0A517KXF1</accession>
<feature type="compositionally biased region" description="Basic and acidic residues" evidence="6">
    <location>
        <begin position="748"/>
        <end position="766"/>
    </location>
</feature>
<protein>
    <recommendedName>
        <fullName evidence="9">CDC45-like protein</fullName>
    </recommendedName>
</protein>
<evidence type="ECO:0000256" key="4">
    <source>
        <dbReference type="ARBA" id="ARBA00023242"/>
    </source>
</evidence>
<dbReference type="GO" id="GO:0031261">
    <property type="term" value="C:DNA replication preinitiation complex"/>
    <property type="evidence" value="ECO:0007669"/>
    <property type="project" value="TreeGrafter"/>
</dbReference>
<evidence type="ECO:0000256" key="2">
    <source>
        <dbReference type="ARBA" id="ARBA00010727"/>
    </source>
</evidence>
<evidence type="ECO:0000256" key="5">
    <source>
        <dbReference type="ARBA" id="ARBA00023306"/>
    </source>
</evidence>
<dbReference type="AlphaFoldDB" id="A0A517KXF1"/>
<keyword evidence="5" id="KW-0131">Cell cycle</keyword>